<evidence type="ECO:0000313" key="1">
    <source>
        <dbReference type="EMBL" id="SFR44090.1"/>
    </source>
</evidence>
<sequence length="52" mass="5709">MTDFDSSRIDLEAIELEARKMRADYTAAMIASARAWIVSKFTTPVLAGSKTA</sequence>
<dbReference type="AlphaFoldDB" id="A0A1I6GPH5"/>
<gene>
    <name evidence="1" type="ORF">SAMN04488002_1801</name>
</gene>
<dbReference type="STRING" id="670154.SAMN04488002_1801"/>
<dbReference type="InterPro" id="IPR058227">
    <property type="entry name" value="RSP_7527-like"/>
</dbReference>
<organism evidence="1 2">
    <name type="scientific">Litoreibacter janthinus</name>
    <dbReference type="NCBI Taxonomy" id="670154"/>
    <lineage>
        <taxon>Bacteria</taxon>
        <taxon>Pseudomonadati</taxon>
        <taxon>Pseudomonadota</taxon>
        <taxon>Alphaproteobacteria</taxon>
        <taxon>Rhodobacterales</taxon>
        <taxon>Roseobacteraceae</taxon>
        <taxon>Litoreibacter</taxon>
    </lineage>
</organism>
<proteinExistence type="predicted"/>
<protein>
    <submittedName>
        <fullName evidence="1">Uncharacterized protein</fullName>
    </submittedName>
</protein>
<dbReference type="NCBIfam" id="NF046098">
    <property type="entry name" value="RSP_7527_fam"/>
    <property type="match status" value="1"/>
</dbReference>
<reference evidence="2" key="1">
    <citation type="submission" date="2016-10" db="EMBL/GenBank/DDBJ databases">
        <authorList>
            <person name="Varghese N."/>
            <person name="Submissions S."/>
        </authorList>
    </citation>
    <scope>NUCLEOTIDE SEQUENCE [LARGE SCALE GENOMIC DNA]</scope>
    <source>
        <strain evidence="2">DSM 26921</strain>
    </source>
</reference>
<keyword evidence="2" id="KW-1185">Reference proteome</keyword>
<dbReference type="Proteomes" id="UP000199658">
    <property type="component" value="Unassembled WGS sequence"/>
</dbReference>
<evidence type="ECO:0000313" key="2">
    <source>
        <dbReference type="Proteomes" id="UP000199658"/>
    </source>
</evidence>
<dbReference type="RefSeq" id="WP_175500652.1">
    <property type="nucleotide sequence ID" value="NZ_FOYO01000001.1"/>
</dbReference>
<dbReference type="EMBL" id="FOYO01000001">
    <property type="protein sequence ID" value="SFR44090.1"/>
    <property type="molecule type" value="Genomic_DNA"/>
</dbReference>
<accession>A0A1I6GPH5</accession>
<name>A0A1I6GPH5_9RHOB</name>